<dbReference type="Pfam" id="PF18476">
    <property type="entry name" value="PIN_8"/>
    <property type="match status" value="1"/>
</dbReference>
<dbReference type="RefSeq" id="WP_380640977.1">
    <property type="nucleotide sequence ID" value="NZ_JBHSQO010000046.1"/>
</dbReference>
<proteinExistence type="predicted"/>
<dbReference type="EMBL" id="JBHSQO010000046">
    <property type="protein sequence ID" value="MFC6093608.1"/>
    <property type="molecule type" value="Genomic_DNA"/>
</dbReference>
<accession>A0ABW1PDS8</accession>
<feature type="domain" description="PIN like" evidence="1">
    <location>
        <begin position="35"/>
        <end position="248"/>
    </location>
</feature>
<organism evidence="2 3">
    <name type="scientific">Saccharothrix lopnurensis</name>
    <dbReference type="NCBI Taxonomy" id="1670621"/>
    <lineage>
        <taxon>Bacteria</taxon>
        <taxon>Bacillati</taxon>
        <taxon>Actinomycetota</taxon>
        <taxon>Actinomycetes</taxon>
        <taxon>Pseudonocardiales</taxon>
        <taxon>Pseudonocardiaceae</taxon>
        <taxon>Saccharothrix</taxon>
    </lineage>
</organism>
<evidence type="ECO:0000313" key="3">
    <source>
        <dbReference type="Proteomes" id="UP001596220"/>
    </source>
</evidence>
<protein>
    <submittedName>
        <fullName evidence="2">PIN-like domain-containing protein</fullName>
    </submittedName>
</protein>
<dbReference type="Proteomes" id="UP001596220">
    <property type="component" value="Unassembled WGS sequence"/>
</dbReference>
<gene>
    <name evidence="2" type="ORF">ACFP3R_30425</name>
</gene>
<evidence type="ECO:0000259" key="1">
    <source>
        <dbReference type="Pfam" id="PF18476"/>
    </source>
</evidence>
<sequence length="416" mass="46244">MADESSAESRGILDGFGAYRTARPDHHRDLLARGLVVLDTDTLLSLYRCTPQARSDLLGALRRTRGRLWVPHQVLADFWCRREAALSEAEQVTARAARALRKAEEQAVRGLRSWADRVSLGPEELPVLERVLRDAHEHVVARLTEATRQEAAVDTEEDPVVADLDGLLFGRVGDPLPPEEHRAALTEAAGRDRDRVPPGGEGDYLVWRQVLAEAARRGRDVLLVTGEAAEGWWRLDEHGNARGPRPELYEELREVAGVRLFTMRPDAFLRHAHELLGPVVREESVDDVERALRQANTSALQVLAFNFVEVFLTRDLIPDYHSGDGHVVLRAGDAGGRRRAFLVDPPFAEPNASVKWVARLVRTHTETGGDDVVVFPDRPGDRVLDGLANLGIPVMWPVGDHWAGSDPARERGWVTT</sequence>
<keyword evidence="3" id="KW-1185">Reference proteome</keyword>
<comment type="caution">
    <text evidence="2">The sequence shown here is derived from an EMBL/GenBank/DDBJ whole genome shotgun (WGS) entry which is preliminary data.</text>
</comment>
<reference evidence="3" key="1">
    <citation type="journal article" date="2019" name="Int. J. Syst. Evol. Microbiol.">
        <title>The Global Catalogue of Microorganisms (GCM) 10K type strain sequencing project: providing services to taxonomists for standard genome sequencing and annotation.</title>
        <authorList>
            <consortium name="The Broad Institute Genomics Platform"/>
            <consortium name="The Broad Institute Genome Sequencing Center for Infectious Disease"/>
            <person name="Wu L."/>
            <person name="Ma J."/>
        </authorList>
    </citation>
    <scope>NUCLEOTIDE SEQUENCE [LARGE SCALE GENOMIC DNA]</scope>
    <source>
        <strain evidence="3">CGMCC 4.7246</strain>
    </source>
</reference>
<evidence type="ECO:0000313" key="2">
    <source>
        <dbReference type="EMBL" id="MFC6093608.1"/>
    </source>
</evidence>
<dbReference type="InterPro" id="IPR041578">
    <property type="entry name" value="PIN_8"/>
</dbReference>
<name>A0ABW1PDS8_9PSEU</name>